<keyword evidence="3" id="KW-1185">Reference proteome</keyword>
<accession>A0ABD0V558</accession>
<dbReference type="EMBL" id="JANQDX010000008">
    <property type="protein sequence ID" value="KAL0920070.1"/>
    <property type="molecule type" value="Genomic_DNA"/>
</dbReference>
<evidence type="ECO:0000256" key="1">
    <source>
        <dbReference type="SAM" id="Phobius"/>
    </source>
</evidence>
<evidence type="ECO:0000313" key="2">
    <source>
        <dbReference type="EMBL" id="KAL0920070.1"/>
    </source>
</evidence>
<name>A0ABD0V558_DENTH</name>
<evidence type="ECO:0000313" key="3">
    <source>
        <dbReference type="Proteomes" id="UP001552299"/>
    </source>
</evidence>
<dbReference type="Proteomes" id="UP001552299">
    <property type="component" value="Unassembled WGS sequence"/>
</dbReference>
<proteinExistence type="predicted"/>
<reference evidence="2 3" key="1">
    <citation type="journal article" date="2024" name="Plant Biotechnol. J.">
        <title>Dendrobium thyrsiflorum genome and its molecular insights into genes involved in important horticultural traits.</title>
        <authorList>
            <person name="Chen B."/>
            <person name="Wang J.Y."/>
            <person name="Zheng P.J."/>
            <person name="Li K.L."/>
            <person name="Liang Y.M."/>
            <person name="Chen X.F."/>
            <person name="Zhang C."/>
            <person name="Zhao X."/>
            <person name="He X."/>
            <person name="Zhang G.Q."/>
            <person name="Liu Z.J."/>
            <person name="Xu Q."/>
        </authorList>
    </citation>
    <scope>NUCLEOTIDE SEQUENCE [LARGE SCALE GENOMIC DNA]</scope>
    <source>
        <strain evidence="2">GZMU011</strain>
    </source>
</reference>
<keyword evidence="1" id="KW-0472">Membrane</keyword>
<dbReference type="PANTHER" id="PTHR33919:SF11">
    <property type="entry name" value="EXPRESSED PROTEIN"/>
    <property type="match status" value="1"/>
</dbReference>
<keyword evidence="1" id="KW-0812">Transmembrane</keyword>
<comment type="caution">
    <text evidence="2">The sequence shown here is derived from an EMBL/GenBank/DDBJ whole genome shotgun (WGS) entry which is preliminary data.</text>
</comment>
<keyword evidence="1" id="KW-1133">Transmembrane helix</keyword>
<sequence>MASRIAVISLPVSLLLGSLGDYWLRSARAKTKTLPRGEFIPVYVALGMILVSTSLGAYTVQEQLCNSPSVRVNKKRREIVAEVDEPERVAEEAKRYIKHSIFRKVANMQDFDAVRAGISDPTRDFKYSSSHHIC</sequence>
<dbReference type="AlphaFoldDB" id="A0ABD0V558"/>
<dbReference type="PANTHER" id="PTHR33919">
    <property type="entry name" value="OS09G0127700 PROTEIN"/>
    <property type="match status" value="1"/>
</dbReference>
<protein>
    <submittedName>
        <fullName evidence="2">Uncharacterized protein</fullName>
    </submittedName>
</protein>
<organism evidence="2 3">
    <name type="scientific">Dendrobium thyrsiflorum</name>
    <name type="common">Pinecone-like raceme dendrobium</name>
    <name type="synonym">Orchid</name>
    <dbReference type="NCBI Taxonomy" id="117978"/>
    <lineage>
        <taxon>Eukaryota</taxon>
        <taxon>Viridiplantae</taxon>
        <taxon>Streptophyta</taxon>
        <taxon>Embryophyta</taxon>
        <taxon>Tracheophyta</taxon>
        <taxon>Spermatophyta</taxon>
        <taxon>Magnoliopsida</taxon>
        <taxon>Liliopsida</taxon>
        <taxon>Asparagales</taxon>
        <taxon>Orchidaceae</taxon>
        <taxon>Epidendroideae</taxon>
        <taxon>Malaxideae</taxon>
        <taxon>Dendrobiinae</taxon>
        <taxon>Dendrobium</taxon>
    </lineage>
</organism>
<feature type="transmembrane region" description="Helical" evidence="1">
    <location>
        <begin position="39"/>
        <end position="60"/>
    </location>
</feature>
<gene>
    <name evidence="2" type="ORF">M5K25_009178</name>
</gene>